<organism evidence="2 3">
    <name type="scientific">Oceanidesulfovibrio indonesiensis</name>
    <dbReference type="NCBI Taxonomy" id="54767"/>
    <lineage>
        <taxon>Bacteria</taxon>
        <taxon>Pseudomonadati</taxon>
        <taxon>Thermodesulfobacteriota</taxon>
        <taxon>Desulfovibrionia</taxon>
        <taxon>Desulfovibrionales</taxon>
        <taxon>Desulfovibrionaceae</taxon>
        <taxon>Oceanidesulfovibrio</taxon>
    </lineage>
</organism>
<keyword evidence="1" id="KW-0472">Membrane</keyword>
<comment type="caution">
    <text evidence="2">The sequence shown here is derived from an EMBL/GenBank/DDBJ whole genome shotgun (WGS) entry which is preliminary data.</text>
</comment>
<name>A0A7M3MC52_9BACT</name>
<keyword evidence="3" id="KW-1185">Reference proteome</keyword>
<keyword evidence="1" id="KW-1133">Transmembrane helix</keyword>
<dbReference type="AlphaFoldDB" id="A0A7M3MC52"/>
<keyword evidence="1" id="KW-0812">Transmembrane</keyword>
<feature type="transmembrane region" description="Helical" evidence="1">
    <location>
        <begin position="6"/>
        <end position="26"/>
    </location>
</feature>
<sequence>MRKLPIILSLVCLLLVGGYFGAWYAANKMADTKLREALARTQDKADVQYDSVSVSLLKQNLAISGMEVQLRNGAHFTVGEVVVHDYDIKHPRRPQYATFKVHDMAIPVEEANFRGETEAVKELGFETIVADVFVTYRWNPSNKGLVIDPLEVNVENVGSFHLASELRHLDVSKLRALELDELAVDRLHLKYNDVVFMQAMMENTRENEEELVRYVSEGIEEEIVKARLEGRDNAAVSLTELGRYVDDPGKLTVAVTLDKPMLVSEILEMRKVTEIIKLFTISITQQ</sequence>
<dbReference type="RefSeq" id="WP_144304023.1">
    <property type="nucleotide sequence ID" value="NZ_QMIE01000016.1"/>
</dbReference>
<reference evidence="2 3" key="1">
    <citation type="submission" date="2018-06" db="EMBL/GenBank/DDBJ databases">
        <title>Complete genome of Desulfovibrio indonesiensis P37SLT.</title>
        <authorList>
            <person name="Crispim J.S."/>
            <person name="Vidigal P.M.P."/>
            <person name="Silva L.C.F."/>
            <person name="Laguardia C.N."/>
            <person name="Araujo L.C."/>
            <person name="Dias R.S."/>
            <person name="Sousa M.P."/>
            <person name="Paula S.O."/>
            <person name="Silva C."/>
        </authorList>
    </citation>
    <scope>NUCLEOTIDE SEQUENCE [LARGE SCALE GENOMIC DNA]</scope>
    <source>
        <strain evidence="2 3">P37SLT</strain>
    </source>
</reference>
<evidence type="ECO:0000256" key="1">
    <source>
        <dbReference type="SAM" id="Phobius"/>
    </source>
</evidence>
<proteinExistence type="predicted"/>
<gene>
    <name evidence="2" type="ORF">DPQ33_14980</name>
</gene>
<dbReference type="Proteomes" id="UP000448292">
    <property type="component" value="Unassembled WGS sequence"/>
</dbReference>
<accession>A0A7M3MC52</accession>
<protein>
    <submittedName>
        <fullName evidence="2">Uncharacterized protein</fullName>
    </submittedName>
</protein>
<evidence type="ECO:0000313" key="3">
    <source>
        <dbReference type="Proteomes" id="UP000448292"/>
    </source>
</evidence>
<dbReference type="OrthoDB" id="5451386at2"/>
<dbReference type="EMBL" id="QMIE01000016">
    <property type="protein sequence ID" value="TVM15506.1"/>
    <property type="molecule type" value="Genomic_DNA"/>
</dbReference>
<evidence type="ECO:0000313" key="2">
    <source>
        <dbReference type="EMBL" id="TVM15506.1"/>
    </source>
</evidence>